<proteinExistence type="predicted"/>
<dbReference type="Proteomes" id="UP000499080">
    <property type="component" value="Unassembled WGS sequence"/>
</dbReference>
<evidence type="ECO:0000313" key="1">
    <source>
        <dbReference type="EMBL" id="GBM74571.1"/>
    </source>
</evidence>
<protein>
    <submittedName>
        <fullName evidence="1">Uncharacterized protein</fullName>
    </submittedName>
</protein>
<comment type="caution">
    <text evidence="1">The sequence shown here is derived from an EMBL/GenBank/DDBJ whole genome shotgun (WGS) entry which is preliminary data.</text>
</comment>
<evidence type="ECO:0000313" key="2">
    <source>
        <dbReference type="Proteomes" id="UP000499080"/>
    </source>
</evidence>
<accession>A0A4Y2IA16</accession>
<name>A0A4Y2IA16_ARAVE</name>
<organism evidence="1 2">
    <name type="scientific">Araneus ventricosus</name>
    <name type="common">Orbweaver spider</name>
    <name type="synonym">Epeira ventricosa</name>
    <dbReference type="NCBI Taxonomy" id="182803"/>
    <lineage>
        <taxon>Eukaryota</taxon>
        <taxon>Metazoa</taxon>
        <taxon>Ecdysozoa</taxon>
        <taxon>Arthropoda</taxon>
        <taxon>Chelicerata</taxon>
        <taxon>Arachnida</taxon>
        <taxon>Araneae</taxon>
        <taxon>Araneomorphae</taxon>
        <taxon>Entelegynae</taxon>
        <taxon>Araneoidea</taxon>
        <taxon>Araneidae</taxon>
        <taxon>Araneus</taxon>
    </lineage>
</organism>
<dbReference type="AlphaFoldDB" id="A0A4Y2IA16"/>
<sequence>MGKRDPFQMQQLPLHSQKVKPWCEFTAAFIVGPFFFEENSPSGPVTYTDNGTRYESLLRNQLCNSVDVWIAQFLCKWHSFAHCNTSEAAVESGFWK</sequence>
<dbReference type="EMBL" id="BGPR01002505">
    <property type="protein sequence ID" value="GBM74571.1"/>
    <property type="molecule type" value="Genomic_DNA"/>
</dbReference>
<gene>
    <name evidence="1" type="ORF">AVEN_151023_1</name>
</gene>
<dbReference type="OrthoDB" id="6432521at2759"/>
<reference evidence="1 2" key="1">
    <citation type="journal article" date="2019" name="Sci. Rep.">
        <title>Orb-weaving spider Araneus ventricosus genome elucidates the spidroin gene catalogue.</title>
        <authorList>
            <person name="Kono N."/>
            <person name="Nakamura H."/>
            <person name="Ohtoshi R."/>
            <person name="Moran D.A.P."/>
            <person name="Shinohara A."/>
            <person name="Yoshida Y."/>
            <person name="Fujiwara M."/>
            <person name="Mori M."/>
            <person name="Tomita M."/>
            <person name="Arakawa K."/>
        </authorList>
    </citation>
    <scope>NUCLEOTIDE SEQUENCE [LARGE SCALE GENOMIC DNA]</scope>
</reference>
<keyword evidence="2" id="KW-1185">Reference proteome</keyword>